<organism evidence="1 2">
    <name type="scientific">Neorhizobium huautlense</name>
    <dbReference type="NCBI Taxonomy" id="67774"/>
    <lineage>
        <taxon>Bacteria</taxon>
        <taxon>Pseudomonadati</taxon>
        <taxon>Pseudomonadota</taxon>
        <taxon>Alphaproteobacteria</taxon>
        <taxon>Hyphomicrobiales</taxon>
        <taxon>Rhizobiaceae</taxon>
        <taxon>Rhizobium/Agrobacterium group</taxon>
        <taxon>Neorhizobium</taxon>
    </lineage>
</organism>
<name>A0ABT9PZG6_9HYPH</name>
<comment type="caution">
    <text evidence="1">The sequence shown here is derived from an EMBL/GenBank/DDBJ whole genome shotgun (WGS) entry which is preliminary data.</text>
</comment>
<accession>A0ABT9PZG6</accession>
<protein>
    <recommendedName>
        <fullName evidence="3">Transposase</fullName>
    </recommendedName>
</protein>
<dbReference type="RefSeq" id="WP_306838095.1">
    <property type="nucleotide sequence ID" value="NZ_JAUSRF010000016.1"/>
</dbReference>
<sequence length="71" mass="8179">MVTSFRIVGSRPLFAVFEHCVFGNDLSCRLLYHYMLSVKARIKTQGFSATRAEIEMQCLVKWAARRQIAPK</sequence>
<evidence type="ECO:0000313" key="1">
    <source>
        <dbReference type="EMBL" id="MDP9839478.1"/>
    </source>
</evidence>
<keyword evidence="2" id="KW-1185">Reference proteome</keyword>
<evidence type="ECO:0000313" key="2">
    <source>
        <dbReference type="Proteomes" id="UP001241472"/>
    </source>
</evidence>
<reference evidence="1 2" key="1">
    <citation type="submission" date="2023-07" db="EMBL/GenBank/DDBJ databases">
        <title>Sorghum-associated microbial communities from plants grown in Nebraska, USA.</title>
        <authorList>
            <person name="Schachtman D."/>
        </authorList>
    </citation>
    <scope>NUCLEOTIDE SEQUENCE [LARGE SCALE GENOMIC DNA]</scope>
    <source>
        <strain evidence="1 2">DS1307</strain>
    </source>
</reference>
<evidence type="ECO:0008006" key="3">
    <source>
        <dbReference type="Google" id="ProtNLM"/>
    </source>
</evidence>
<proteinExistence type="predicted"/>
<dbReference type="Proteomes" id="UP001241472">
    <property type="component" value="Unassembled WGS sequence"/>
</dbReference>
<dbReference type="EMBL" id="JAUSRF010000016">
    <property type="protein sequence ID" value="MDP9839478.1"/>
    <property type="molecule type" value="Genomic_DNA"/>
</dbReference>
<gene>
    <name evidence="1" type="ORF">J2T09_004254</name>
</gene>